<name>A0A1F7F9D2_UNCRA</name>
<dbReference type="AlphaFoldDB" id="A0A1F7F9D2"/>
<dbReference type="InterPro" id="IPR011322">
    <property type="entry name" value="N-reg_PII-like_a/b"/>
</dbReference>
<reference evidence="2 3" key="1">
    <citation type="journal article" date="2016" name="Nat. Commun.">
        <title>Thousands of microbial genomes shed light on interconnected biogeochemical processes in an aquifer system.</title>
        <authorList>
            <person name="Anantharaman K."/>
            <person name="Brown C.T."/>
            <person name="Hug L.A."/>
            <person name="Sharon I."/>
            <person name="Castelle C.J."/>
            <person name="Probst A.J."/>
            <person name="Thomas B.C."/>
            <person name="Singh A."/>
            <person name="Wilkins M.J."/>
            <person name="Karaoz U."/>
            <person name="Brodie E.L."/>
            <person name="Williams K.H."/>
            <person name="Hubbard S.S."/>
            <person name="Banfield J.F."/>
        </authorList>
    </citation>
    <scope>NUCLEOTIDE SEQUENCE [LARGE SCALE GENOMIC DNA]</scope>
</reference>
<dbReference type="Gene3D" id="3.30.70.790">
    <property type="entry name" value="UreE, C-terminal domain"/>
    <property type="match status" value="1"/>
</dbReference>
<dbReference type="InterPro" id="IPR018551">
    <property type="entry name" value="DUF2007"/>
</dbReference>
<gene>
    <name evidence="2" type="ORF">A2519_06950</name>
</gene>
<sequence length="80" mass="9415">MRQNAVRRKIMDNIEYVEILKTNSMTDLSMINMILSDAKIEYYIENETTLFILPPMALPRVMVLKEQSDEAIMLLKTYDL</sequence>
<organism evidence="2 3">
    <name type="scientific">Candidatus Raymondbacteria bacterium RIFOXYD12_FULL_49_13</name>
    <dbReference type="NCBI Taxonomy" id="1817890"/>
    <lineage>
        <taxon>Bacteria</taxon>
        <taxon>Raymondiibacteriota</taxon>
    </lineage>
</organism>
<comment type="caution">
    <text evidence="2">The sequence shown here is derived from an EMBL/GenBank/DDBJ whole genome shotgun (WGS) entry which is preliminary data.</text>
</comment>
<evidence type="ECO:0000313" key="3">
    <source>
        <dbReference type="Proteomes" id="UP000179243"/>
    </source>
</evidence>
<evidence type="ECO:0000313" key="2">
    <source>
        <dbReference type="EMBL" id="OGK03126.1"/>
    </source>
</evidence>
<dbReference type="Pfam" id="PF09413">
    <property type="entry name" value="DUF2007"/>
    <property type="match status" value="1"/>
</dbReference>
<evidence type="ECO:0000259" key="1">
    <source>
        <dbReference type="Pfam" id="PF09413"/>
    </source>
</evidence>
<dbReference type="EMBL" id="MFYX01000097">
    <property type="protein sequence ID" value="OGK03126.1"/>
    <property type="molecule type" value="Genomic_DNA"/>
</dbReference>
<accession>A0A1F7F9D2</accession>
<proteinExistence type="predicted"/>
<dbReference type="Proteomes" id="UP000179243">
    <property type="component" value="Unassembled WGS sequence"/>
</dbReference>
<dbReference type="SUPFAM" id="SSF54913">
    <property type="entry name" value="GlnB-like"/>
    <property type="match status" value="1"/>
</dbReference>
<feature type="domain" description="DUF2007" evidence="1">
    <location>
        <begin position="17"/>
        <end position="76"/>
    </location>
</feature>
<protein>
    <recommendedName>
        <fullName evidence="1">DUF2007 domain-containing protein</fullName>
    </recommendedName>
</protein>